<dbReference type="GO" id="GO:0043565">
    <property type="term" value="F:sequence-specific DNA binding"/>
    <property type="evidence" value="ECO:0007669"/>
    <property type="project" value="InterPro"/>
</dbReference>
<reference evidence="5" key="1">
    <citation type="submission" date="2022-06" db="EMBL/GenBank/DDBJ databases">
        <title>Genomic Encyclopedia of Archaeal and Bacterial Type Strains, Phase II (KMG-II): from individual species to whole genera.</title>
        <authorList>
            <person name="Goeker M."/>
        </authorList>
    </citation>
    <scope>NUCLEOTIDE SEQUENCE</scope>
    <source>
        <strain evidence="5">DSM 26652</strain>
    </source>
</reference>
<dbReference type="InterPro" id="IPR050204">
    <property type="entry name" value="AraC_XylS_family_regulators"/>
</dbReference>
<dbReference type="GO" id="GO:0003700">
    <property type="term" value="F:DNA-binding transcription factor activity"/>
    <property type="evidence" value="ECO:0007669"/>
    <property type="project" value="InterPro"/>
</dbReference>
<keyword evidence="2 5" id="KW-0238">DNA-binding</keyword>
<dbReference type="PROSITE" id="PS00041">
    <property type="entry name" value="HTH_ARAC_FAMILY_1"/>
    <property type="match status" value="1"/>
</dbReference>
<organism evidence="5 6">
    <name type="scientific">Promicromonospora thailandica</name>
    <dbReference type="NCBI Taxonomy" id="765201"/>
    <lineage>
        <taxon>Bacteria</taxon>
        <taxon>Bacillati</taxon>
        <taxon>Actinomycetota</taxon>
        <taxon>Actinomycetes</taxon>
        <taxon>Micrococcales</taxon>
        <taxon>Promicromonosporaceae</taxon>
        <taxon>Promicromonospora</taxon>
    </lineage>
</organism>
<gene>
    <name evidence="5" type="ORF">APR03_001732</name>
</gene>
<proteinExistence type="predicted"/>
<keyword evidence="6" id="KW-1185">Reference proteome</keyword>
<dbReference type="PANTHER" id="PTHR46796">
    <property type="entry name" value="HTH-TYPE TRANSCRIPTIONAL ACTIVATOR RHAS-RELATED"/>
    <property type="match status" value="1"/>
</dbReference>
<keyword evidence="1" id="KW-0805">Transcription regulation</keyword>
<dbReference type="InterPro" id="IPR018060">
    <property type="entry name" value="HTH_AraC"/>
</dbReference>
<feature type="domain" description="HTH araC/xylS-type" evidence="4">
    <location>
        <begin position="210"/>
        <end position="311"/>
    </location>
</feature>
<dbReference type="SMART" id="SM00342">
    <property type="entry name" value="HTH_ARAC"/>
    <property type="match status" value="1"/>
</dbReference>
<dbReference type="AlphaFoldDB" id="A0A9X2G9F4"/>
<evidence type="ECO:0000256" key="3">
    <source>
        <dbReference type="ARBA" id="ARBA00023163"/>
    </source>
</evidence>
<dbReference type="EMBL" id="JAMTCS010000004">
    <property type="protein sequence ID" value="MCP2264396.1"/>
    <property type="molecule type" value="Genomic_DNA"/>
</dbReference>
<evidence type="ECO:0000313" key="5">
    <source>
        <dbReference type="EMBL" id="MCP2264396.1"/>
    </source>
</evidence>
<dbReference type="RefSeq" id="WP_253834718.1">
    <property type="nucleotide sequence ID" value="NZ_JAMTCS010000004.1"/>
</dbReference>
<dbReference type="PROSITE" id="PS01124">
    <property type="entry name" value="HTH_ARAC_FAMILY_2"/>
    <property type="match status" value="1"/>
</dbReference>
<dbReference type="Pfam" id="PF12833">
    <property type="entry name" value="HTH_18"/>
    <property type="match status" value="1"/>
</dbReference>
<protein>
    <submittedName>
        <fullName evidence="5">AraC-type DNA-binding protein</fullName>
    </submittedName>
</protein>
<dbReference type="Gene3D" id="1.10.10.60">
    <property type="entry name" value="Homeodomain-like"/>
    <property type="match status" value="1"/>
</dbReference>
<evidence type="ECO:0000256" key="2">
    <source>
        <dbReference type="ARBA" id="ARBA00023125"/>
    </source>
</evidence>
<dbReference type="SUPFAM" id="SSF46689">
    <property type="entry name" value="Homeodomain-like"/>
    <property type="match status" value="1"/>
</dbReference>
<keyword evidence="3" id="KW-0804">Transcription</keyword>
<accession>A0A9X2G9F4</accession>
<evidence type="ECO:0000313" key="6">
    <source>
        <dbReference type="Proteomes" id="UP001139493"/>
    </source>
</evidence>
<evidence type="ECO:0000256" key="1">
    <source>
        <dbReference type="ARBA" id="ARBA00023015"/>
    </source>
</evidence>
<name>A0A9X2G9F4_9MICO</name>
<dbReference type="Proteomes" id="UP001139493">
    <property type="component" value="Unassembled WGS sequence"/>
</dbReference>
<comment type="caution">
    <text evidence="5">The sequence shown here is derived from an EMBL/GenBank/DDBJ whole genome shotgun (WGS) entry which is preliminary data.</text>
</comment>
<evidence type="ECO:0000259" key="4">
    <source>
        <dbReference type="PROSITE" id="PS01124"/>
    </source>
</evidence>
<dbReference type="InterPro" id="IPR018062">
    <property type="entry name" value="HTH_AraC-typ_CS"/>
</dbReference>
<sequence>MQVLDTATVPPSDRLDMLVDSMTSAAMATTFTPARPDDRVRLAMSAWHLGAVGLFDAACSAHTLRRDARKAADDEPASLLLTYGLRGTGVHTHLGRALTVRPALLWATDLTESYVHRIDDTRTLTAKIEIAALGIPHDLLRPALEHIGTNPLTPLFVSHITGVRRIADQVDGDAAAALGAATLSLARALVASSTTDEHLERDALEDALLLRVQDFARRHLGDPALDADLIARAHHVSVRHLYKVCARAELRLEQWIIRERLSCAADELARRSPTSGTIAATAHRWGFTSPSHFATRFRAAYGVTPREWQLLHHR</sequence>
<dbReference type="PANTHER" id="PTHR46796:SF6">
    <property type="entry name" value="ARAC SUBFAMILY"/>
    <property type="match status" value="1"/>
</dbReference>
<dbReference type="InterPro" id="IPR009057">
    <property type="entry name" value="Homeodomain-like_sf"/>
</dbReference>